<feature type="compositionally biased region" description="Polar residues" evidence="1">
    <location>
        <begin position="305"/>
        <end position="316"/>
    </location>
</feature>
<evidence type="ECO:0008006" key="4">
    <source>
        <dbReference type="Google" id="ProtNLM"/>
    </source>
</evidence>
<proteinExistence type="predicted"/>
<feature type="region of interest" description="Disordered" evidence="1">
    <location>
        <begin position="216"/>
        <end position="316"/>
    </location>
</feature>
<protein>
    <recommendedName>
        <fullName evidence="4">DNA (cytosine-5)-methyltransferase 1 replication foci domain-containing protein</fullName>
    </recommendedName>
</protein>
<feature type="compositionally biased region" description="Low complexity" evidence="1">
    <location>
        <begin position="221"/>
        <end position="236"/>
    </location>
</feature>
<reference evidence="3" key="1">
    <citation type="journal article" date="2014" name="Genome Announc.">
        <title>Genome sequence of the pathogenic fungus Sporothrix schenckii (ATCC 58251).</title>
        <authorList>
            <person name="Cuomo C.A."/>
            <person name="Rodriguez-Del Valle N."/>
            <person name="Perez-Sanchez L."/>
            <person name="Abouelleil A."/>
            <person name="Goldberg J."/>
            <person name="Young S."/>
            <person name="Zeng Q."/>
            <person name="Birren B.W."/>
        </authorList>
    </citation>
    <scope>NUCLEOTIDE SEQUENCE [LARGE SCALE GENOMIC DNA]</scope>
    <source>
        <strain evidence="3">ATCC 58251 / de Perez 2211183</strain>
    </source>
</reference>
<name>U7Q5U0_SPOS1</name>
<dbReference type="Proteomes" id="UP000018087">
    <property type="component" value="Unassembled WGS sequence"/>
</dbReference>
<evidence type="ECO:0000313" key="3">
    <source>
        <dbReference type="Proteomes" id="UP000018087"/>
    </source>
</evidence>
<dbReference type="HOGENOM" id="CLU_023186_0_0_1"/>
<dbReference type="AlphaFoldDB" id="U7Q5U0"/>
<sequence>MTRYLPESSILKPKDPTLVEDDWPIFVLSDAIVYRPDGVTLANAVLVAQEGPCIVRGRLEVDDKEDIQYLVKPTVRTANIEAKGIENYSIGDDPQGVVWLASSAGWFEISPHPSYERIYRSMCDMTVLYYILLGIYIKACEGADSKSKHRILATLDIKEILFEYAVALGNGTTYEEAVDMCVQLGPMLLAHFARSKDLDWVKSSFAKWLVKELKDRERSARSSSRSESAAPVSSHSQVGFQAETQALRPGTTPVPPPQLPSAPSAQAATPGLSQQLPFRAPPGVAANGNGGSSQVSPVPLPTYASREQSVSGSPASAVQSAVPRELRDSVFKVYLEIIEAIGAAHGDPRKVSAGKVHYGVFTKFKVRNYNLGKHLSALFSSELLASLSDSWHGSPYEAWLTSKEALEFTPTSATFLADVPNQLVRRAHQAPSASSSASTAPSSAKGPSTAQTNSPVLPSPRISGKRAVLRLPTVSKKRRFEGAFGEGRPSSADNGDSADAASAASRGSTPRPVGRPRKTAKNNHDDGDRAARHPSSQAMQVDISSDDDSSSSDDNSAGDSDSERQKKETILAVRAEPLLISTRPTGPNRTWTCPQPGCSYFVRDAGSPDLSDNSDEDNDDDGSDDNTKAARSRIIEHLRSHEKEMLSRVDLAITEGTRGHVSVDHLLEKIRTLADKNSQRTAAASTASSTAVTPTAVTSGTSWRSRFFY</sequence>
<feature type="compositionally biased region" description="Polar residues" evidence="1">
    <location>
        <begin position="582"/>
        <end position="593"/>
    </location>
</feature>
<feature type="compositionally biased region" description="Low complexity" evidence="1">
    <location>
        <begin position="261"/>
        <end position="271"/>
    </location>
</feature>
<feature type="compositionally biased region" description="Low complexity" evidence="1">
    <location>
        <begin position="490"/>
        <end position="508"/>
    </location>
</feature>
<feature type="compositionally biased region" description="Low complexity" evidence="1">
    <location>
        <begin position="430"/>
        <end position="450"/>
    </location>
</feature>
<dbReference type="EMBL" id="KI440842">
    <property type="protein sequence ID" value="ERT02081.1"/>
    <property type="molecule type" value="Genomic_DNA"/>
</dbReference>
<dbReference type="eggNOG" id="ENOG502SK9A">
    <property type="taxonomic scope" value="Eukaryota"/>
</dbReference>
<feature type="region of interest" description="Disordered" evidence="1">
    <location>
        <begin position="426"/>
        <end position="628"/>
    </location>
</feature>
<accession>U7Q5U0</accession>
<evidence type="ECO:0000313" key="2">
    <source>
        <dbReference type="EMBL" id="ERT02081.1"/>
    </source>
</evidence>
<feature type="compositionally biased region" description="Acidic residues" evidence="1">
    <location>
        <begin position="612"/>
        <end position="624"/>
    </location>
</feature>
<feature type="compositionally biased region" description="Basic and acidic residues" evidence="1">
    <location>
        <begin position="522"/>
        <end position="531"/>
    </location>
</feature>
<evidence type="ECO:0000256" key="1">
    <source>
        <dbReference type="SAM" id="MobiDB-lite"/>
    </source>
</evidence>
<dbReference type="OrthoDB" id="5382953at2759"/>
<dbReference type="STRING" id="1391915.U7Q5U0"/>
<keyword evidence="3" id="KW-1185">Reference proteome</keyword>
<organism evidence="2 3">
    <name type="scientific">Sporothrix schenckii (strain ATCC 58251 / de Perez 2211183)</name>
    <name type="common">Rose-picker's disease fungus</name>
    <dbReference type="NCBI Taxonomy" id="1391915"/>
    <lineage>
        <taxon>Eukaryota</taxon>
        <taxon>Fungi</taxon>
        <taxon>Dikarya</taxon>
        <taxon>Ascomycota</taxon>
        <taxon>Pezizomycotina</taxon>
        <taxon>Sordariomycetes</taxon>
        <taxon>Sordariomycetidae</taxon>
        <taxon>Ophiostomatales</taxon>
        <taxon>Ophiostomataceae</taxon>
        <taxon>Sporothrix</taxon>
    </lineage>
</organism>
<gene>
    <name evidence="2" type="ORF">HMPREF1624_00378</name>
</gene>